<feature type="compositionally biased region" description="Polar residues" evidence="1">
    <location>
        <begin position="1"/>
        <end position="12"/>
    </location>
</feature>
<feature type="region of interest" description="Disordered" evidence="1">
    <location>
        <begin position="1"/>
        <end position="21"/>
    </location>
</feature>
<keyword evidence="3" id="KW-1185">Reference proteome</keyword>
<accession>L8X014</accession>
<evidence type="ECO:0000256" key="1">
    <source>
        <dbReference type="SAM" id="MobiDB-lite"/>
    </source>
</evidence>
<dbReference type="AlphaFoldDB" id="L8X014"/>
<dbReference type="EMBL" id="AFRT01000840">
    <property type="protein sequence ID" value="ELU42422.1"/>
    <property type="molecule type" value="Genomic_DNA"/>
</dbReference>
<reference evidence="2 3" key="1">
    <citation type="journal article" date="2013" name="Nat. Commun.">
        <title>The evolution and pathogenic mechanisms of the rice sheath blight pathogen.</title>
        <authorList>
            <person name="Zheng A."/>
            <person name="Lin R."/>
            <person name="Xu L."/>
            <person name="Qin P."/>
            <person name="Tang C."/>
            <person name="Ai P."/>
            <person name="Zhang D."/>
            <person name="Liu Y."/>
            <person name="Sun Z."/>
            <person name="Feng H."/>
            <person name="Wang Y."/>
            <person name="Chen Y."/>
            <person name="Liang X."/>
            <person name="Fu R."/>
            <person name="Li Q."/>
            <person name="Zhang J."/>
            <person name="Yu X."/>
            <person name="Xie Z."/>
            <person name="Ding L."/>
            <person name="Guan P."/>
            <person name="Tang J."/>
            <person name="Liang Y."/>
            <person name="Wang S."/>
            <person name="Deng Q."/>
            <person name="Li S."/>
            <person name="Zhu J."/>
            <person name="Wang L."/>
            <person name="Liu H."/>
            <person name="Li P."/>
        </authorList>
    </citation>
    <scope>NUCLEOTIDE SEQUENCE [LARGE SCALE GENOMIC DNA]</scope>
    <source>
        <strain evidence="3">AG-1 IA</strain>
    </source>
</reference>
<organism evidence="2 3">
    <name type="scientific">Thanatephorus cucumeris (strain AG1-IA)</name>
    <name type="common">Rice sheath blight fungus</name>
    <name type="synonym">Rhizoctonia solani</name>
    <dbReference type="NCBI Taxonomy" id="983506"/>
    <lineage>
        <taxon>Eukaryota</taxon>
        <taxon>Fungi</taxon>
        <taxon>Dikarya</taxon>
        <taxon>Basidiomycota</taxon>
        <taxon>Agaricomycotina</taxon>
        <taxon>Agaricomycetes</taxon>
        <taxon>Cantharellales</taxon>
        <taxon>Ceratobasidiaceae</taxon>
        <taxon>Rhizoctonia</taxon>
        <taxon>Rhizoctonia solani AG-1</taxon>
    </lineage>
</organism>
<protein>
    <submittedName>
        <fullName evidence="2">Uncharacterized protein</fullName>
    </submittedName>
</protein>
<dbReference type="Proteomes" id="UP000011668">
    <property type="component" value="Unassembled WGS sequence"/>
</dbReference>
<evidence type="ECO:0000313" key="3">
    <source>
        <dbReference type="Proteomes" id="UP000011668"/>
    </source>
</evidence>
<comment type="caution">
    <text evidence="2">The sequence shown here is derived from an EMBL/GenBank/DDBJ whole genome shotgun (WGS) entry which is preliminary data.</text>
</comment>
<gene>
    <name evidence="2" type="ORF">AG1IA_03553</name>
</gene>
<sequence length="254" mass="28207">MRCRSNIHSLSNKPKHKRKHHMLHDTLRKDTNATPISAVGLPGLVVRLPGLVVRLPGLVARLLGLFLVGSSPCTRSSSSLNISPPSVEPSSQCGWRKEGVRDRDLGSWKLSYIAVCAFLVNGYKGARNWVTGLLLLVCWRRIAPASIGIILSLMASRTCPLGYRPGSYLLYSDILLYRLRANIGGNWLNNIRRGVVHPYVRIARLAWAVVLCAYGIHAQKAASYQTFNPKPQMYRTPVTRALGAPITQYPRSTR</sequence>
<dbReference type="HOGENOM" id="CLU_1094904_0_0_1"/>
<name>L8X014_THACA</name>
<evidence type="ECO:0000313" key="2">
    <source>
        <dbReference type="EMBL" id="ELU42422.1"/>
    </source>
</evidence>
<proteinExistence type="predicted"/>